<sequence length="255" mass="28871">MINRNLFPFDYSTRTACLTGFGSPPSEREVSLYARNEPKPQTSDLSFSGIQVFRSGAMDQPNIVQGTNASNAPQDHPFVQKSAREVSLINNVDTKIQVARKRATVLWDRSLEDVIEDDDDLTVDNNETHEEHDTAKEMPEEEEENKVIIGKEDYLANTVTTIKRQMPKENSDGTIEGTQSSESVKHGLDVGRKRCFESKPTQEEEPPTTKDTISTTAEQGAFRKNLIPMSEQKQKFAIRKLYHLRRRKSAKLNAK</sequence>
<feature type="compositionally biased region" description="Basic and acidic residues" evidence="1">
    <location>
        <begin position="183"/>
        <end position="202"/>
    </location>
</feature>
<dbReference type="AlphaFoldDB" id="A0A9D4AQM8"/>
<keyword evidence="3" id="KW-1185">Reference proteome</keyword>
<dbReference type="Proteomes" id="UP000827986">
    <property type="component" value="Unassembled WGS sequence"/>
</dbReference>
<gene>
    <name evidence="2" type="ORF">KIL84_008131</name>
</gene>
<reference evidence="2" key="1">
    <citation type="submission" date="2021-09" db="EMBL/GenBank/DDBJ databases">
        <title>The genome of Mauremys mutica provides insights into the evolution of semi-aquatic lifestyle.</title>
        <authorList>
            <person name="Gong S."/>
            <person name="Gao Y."/>
        </authorList>
    </citation>
    <scope>NUCLEOTIDE SEQUENCE</scope>
    <source>
        <strain evidence="2">MM-2020</strain>
        <tissue evidence="2">Muscle</tissue>
    </source>
</reference>
<dbReference type="EMBL" id="JAHDVG010000589">
    <property type="protein sequence ID" value="KAH1164685.1"/>
    <property type="molecule type" value="Genomic_DNA"/>
</dbReference>
<feature type="region of interest" description="Disordered" evidence="1">
    <location>
        <begin position="122"/>
        <end position="145"/>
    </location>
</feature>
<feature type="compositionally biased region" description="Basic and acidic residues" evidence="1">
    <location>
        <begin position="126"/>
        <end position="138"/>
    </location>
</feature>
<comment type="caution">
    <text evidence="2">The sequence shown here is derived from an EMBL/GenBank/DDBJ whole genome shotgun (WGS) entry which is preliminary data.</text>
</comment>
<accession>A0A9D4AQM8</accession>
<proteinExistence type="predicted"/>
<protein>
    <submittedName>
        <fullName evidence="2">Uncharacterized protein</fullName>
    </submittedName>
</protein>
<evidence type="ECO:0000313" key="2">
    <source>
        <dbReference type="EMBL" id="KAH1164685.1"/>
    </source>
</evidence>
<evidence type="ECO:0000313" key="3">
    <source>
        <dbReference type="Proteomes" id="UP000827986"/>
    </source>
</evidence>
<name>A0A9D4AQM8_9SAUR</name>
<organism evidence="2 3">
    <name type="scientific">Mauremys mutica</name>
    <name type="common">yellowpond turtle</name>
    <dbReference type="NCBI Taxonomy" id="74926"/>
    <lineage>
        <taxon>Eukaryota</taxon>
        <taxon>Metazoa</taxon>
        <taxon>Chordata</taxon>
        <taxon>Craniata</taxon>
        <taxon>Vertebrata</taxon>
        <taxon>Euteleostomi</taxon>
        <taxon>Archelosauria</taxon>
        <taxon>Testudinata</taxon>
        <taxon>Testudines</taxon>
        <taxon>Cryptodira</taxon>
        <taxon>Durocryptodira</taxon>
        <taxon>Testudinoidea</taxon>
        <taxon>Geoemydidae</taxon>
        <taxon>Geoemydinae</taxon>
        <taxon>Mauremys</taxon>
    </lineage>
</organism>
<feature type="region of interest" description="Disordered" evidence="1">
    <location>
        <begin position="163"/>
        <end position="230"/>
    </location>
</feature>
<evidence type="ECO:0000256" key="1">
    <source>
        <dbReference type="SAM" id="MobiDB-lite"/>
    </source>
</evidence>
<feature type="compositionally biased region" description="Polar residues" evidence="1">
    <location>
        <begin position="209"/>
        <end position="218"/>
    </location>
</feature>
<feature type="compositionally biased region" description="Polar residues" evidence="1">
    <location>
        <begin position="172"/>
        <end position="182"/>
    </location>
</feature>